<dbReference type="Proteomes" id="UP000009071">
    <property type="component" value="Chromosome"/>
</dbReference>
<evidence type="ECO:0000259" key="2">
    <source>
        <dbReference type="PROSITE" id="PS50894"/>
    </source>
</evidence>
<dbReference type="InterPro" id="IPR036641">
    <property type="entry name" value="HPT_dom_sf"/>
</dbReference>
<dbReference type="KEGG" id="dma:DMR_13000"/>
<organism evidence="3 4">
    <name type="scientific">Solidesulfovibrio magneticus (strain ATCC 700980 / DSM 13731 / RS-1)</name>
    <name type="common">Desulfovibrio magneticus</name>
    <dbReference type="NCBI Taxonomy" id="573370"/>
    <lineage>
        <taxon>Bacteria</taxon>
        <taxon>Pseudomonadati</taxon>
        <taxon>Thermodesulfobacteriota</taxon>
        <taxon>Desulfovibrionia</taxon>
        <taxon>Desulfovibrionales</taxon>
        <taxon>Desulfovibrionaceae</taxon>
        <taxon>Solidesulfovibrio</taxon>
    </lineage>
</organism>
<dbReference type="OrthoDB" id="214330at2"/>
<accession>C4XMK0</accession>
<dbReference type="STRING" id="573370.DMR_13000"/>
<dbReference type="RefSeq" id="WP_015860002.1">
    <property type="nucleotide sequence ID" value="NC_012796.1"/>
</dbReference>
<evidence type="ECO:0000313" key="3">
    <source>
        <dbReference type="EMBL" id="BAH74791.1"/>
    </source>
</evidence>
<dbReference type="GO" id="GO:0004672">
    <property type="term" value="F:protein kinase activity"/>
    <property type="evidence" value="ECO:0007669"/>
    <property type="project" value="UniProtKB-ARBA"/>
</dbReference>
<dbReference type="PROSITE" id="PS50894">
    <property type="entry name" value="HPT"/>
    <property type="match status" value="1"/>
</dbReference>
<reference evidence="3 4" key="1">
    <citation type="journal article" date="2009" name="Genome Res.">
        <title>Whole genome sequence of Desulfovibrio magneticus strain RS-1 revealed common gene clusters in magnetotactic bacteria.</title>
        <authorList>
            <person name="Nakazawa H."/>
            <person name="Arakaki A."/>
            <person name="Narita-Yamada S."/>
            <person name="Yashiro I."/>
            <person name="Jinno K."/>
            <person name="Aoki N."/>
            <person name="Tsuruyama A."/>
            <person name="Okamura Y."/>
            <person name="Tanikawa S."/>
            <person name="Fujita N."/>
            <person name="Takeyama H."/>
            <person name="Matsunaga T."/>
        </authorList>
    </citation>
    <scope>NUCLEOTIDE SEQUENCE [LARGE SCALE GENOMIC DNA]</scope>
    <source>
        <strain evidence="4">ATCC 700980 / DSM 13731 / RS-1</strain>
    </source>
</reference>
<sequence>MTAEQPLLDLAKLRERFDNDDELLAEIFAVFASEAPGRRSGMETALAAGDLAKLAGMAHSLKGVAATMFAEPLRQAAYALELAARAGDAQAAAAALPPVLERLTAAVDCLPG</sequence>
<keyword evidence="4" id="KW-1185">Reference proteome</keyword>
<gene>
    <name evidence="3" type="ordered locus">DMR_13000</name>
</gene>
<dbReference type="SUPFAM" id="SSF47226">
    <property type="entry name" value="Histidine-containing phosphotransfer domain, HPT domain"/>
    <property type="match status" value="1"/>
</dbReference>
<dbReference type="GO" id="GO:0000160">
    <property type="term" value="P:phosphorelay signal transduction system"/>
    <property type="evidence" value="ECO:0007669"/>
    <property type="project" value="InterPro"/>
</dbReference>
<dbReference type="EMBL" id="AP010904">
    <property type="protein sequence ID" value="BAH74791.1"/>
    <property type="molecule type" value="Genomic_DNA"/>
</dbReference>
<dbReference type="HOGENOM" id="CLU_2069343_0_0_7"/>
<dbReference type="AlphaFoldDB" id="C4XMK0"/>
<dbReference type="eggNOG" id="COG2198">
    <property type="taxonomic scope" value="Bacteria"/>
</dbReference>
<feature type="modified residue" description="Phosphohistidine" evidence="1">
    <location>
        <position position="59"/>
    </location>
</feature>
<dbReference type="InterPro" id="IPR008207">
    <property type="entry name" value="Sig_transdc_His_kin_Hpt_dom"/>
</dbReference>
<feature type="domain" description="HPt" evidence="2">
    <location>
        <begin position="20"/>
        <end position="112"/>
    </location>
</feature>
<evidence type="ECO:0000313" key="4">
    <source>
        <dbReference type="Proteomes" id="UP000009071"/>
    </source>
</evidence>
<dbReference type="Gene3D" id="1.20.120.160">
    <property type="entry name" value="HPT domain"/>
    <property type="match status" value="1"/>
</dbReference>
<protein>
    <submittedName>
        <fullName evidence="3">Hpt domain protein</fullName>
    </submittedName>
</protein>
<dbReference type="Pfam" id="PF01627">
    <property type="entry name" value="Hpt"/>
    <property type="match status" value="1"/>
</dbReference>
<proteinExistence type="predicted"/>
<evidence type="ECO:0000256" key="1">
    <source>
        <dbReference type="PROSITE-ProRule" id="PRU00110"/>
    </source>
</evidence>
<keyword evidence="1" id="KW-0597">Phosphoprotein</keyword>
<name>C4XMK0_SOLM1</name>